<dbReference type="AlphaFoldDB" id="A0A815XNB2"/>
<dbReference type="EMBL" id="CAJNOG010006418">
    <property type="protein sequence ID" value="CAF1559731.1"/>
    <property type="molecule type" value="Genomic_DNA"/>
</dbReference>
<comment type="caution">
    <text evidence="2">The sequence shown here is derived from an EMBL/GenBank/DDBJ whole genome shotgun (WGS) entry which is preliminary data.</text>
</comment>
<feature type="non-terminal residue" evidence="2">
    <location>
        <position position="156"/>
    </location>
</feature>
<evidence type="ECO:0000313" key="3">
    <source>
        <dbReference type="Proteomes" id="UP000663845"/>
    </source>
</evidence>
<organism evidence="2 3">
    <name type="scientific">Adineta steineri</name>
    <dbReference type="NCBI Taxonomy" id="433720"/>
    <lineage>
        <taxon>Eukaryota</taxon>
        <taxon>Metazoa</taxon>
        <taxon>Spiralia</taxon>
        <taxon>Gnathifera</taxon>
        <taxon>Rotifera</taxon>
        <taxon>Eurotatoria</taxon>
        <taxon>Bdelloidea</taxon>
        <taxon>Adinetida</taxon>
        <taxon>Adinetidae</taxon>
        <taxon>Adineta</taxon>
    </lineage>
</organism>
<evidence type="ECO:0000313" key="2">
    <source>
        <dbReference type="EMBL" id="CAF1559731.1"/>
    </source>
</evidence>
<feature type="region of interest" description="Disordered" evidence="1">
    <location>
        <begin position="1"/>
        <end position="21"/>
    </location>
</feature>
<reference evidence="2" key="1">
    <citation type="submission" date="2021-02" db="EMBL/GenBank/DDBJ databases">
        <authorList>
            <person name="Nowell W R."/>
        </authorList>
    </citation>
    <scope>NUCLEOTIDE SEQUENCE</scope>
</reference>
<feature type="compositionally biased region" description="Polar residues" evidence="1">
    <location>
        <begin position="73"/>
        <end position="87"/>
    </location>
</feature>
<feature type="region of interest" description="Disordered" evidence="1">
    <location>
        <begin position="52"/>
        <end position="97"/>
    </location>
</feature>
<proteinExistence type="predicted"/>
<accession>A0A815XNB2</accession>
<feature type="compositionally biased region" description="Polar residues" evidence="1">
    <location>
        <begin position="52"/>
        <end position="62"/>
    </location>
</feature>
<evidence type="ECO:0000256" key="1">
    <source>
        <dbReference type="SAM" id="MobiDB-lite"/>
    </source>
</evidence>
<gene>
    <name evidence="2" type="ORF">JYZ213_LOCUS46805</name>
</gene>
<dbReference type="Proteomes" id="UP000663845">
    <property type="component" value="Unassembled WGS sequence"/>
</dbReference>
<sequence length="156" mass="17656">MHSSFGVARRHSDDVVSTSLSTTVYRPRRSISSSGGQQQTRHVVCMLNNYSHSLPSNQQQNTSDDDEQDQETRNTQSMPSNLNLTQESYDDEEDISNELNLAVVVGNEDIQSLRSYPNEQMTNQENGSLNVAFIDETDLERQKNVLDDEQRDQSNA</sequence>
<name>A0A815XNB2_9BILA</name>
<protein>
    <submittedName>
        <fullName evidence="2">Uncharacterized protein</fullName>
    </submittedName>
</protein>